<evidence type="ECO:0000313" key="10">
    <source>
        <dbReference type="EMBL" id="VYT22595.1"/>
    </source>
</evidence>
<sequence>MRHTFIALMALLAAGNLSAQPETPIRIDINAGKQIATVTKRFNGTNIEDLNNQTNGGMFSQLIHGEAFEENIDVDFLNLERKDYSKIYVVLDERRIPHLLNQSNVYSRINWNNLGEKYDFNSNDIYSAGRYGAPENLSGWMFPGRFLVYDSLPENIQKIMMTRINGNEQVSKYWSKLTSGNPQYKYELIRDGKAYMGRQTQRISFAAGNGEVGITNHGLYRSGIMFENGKSYDGILRIKADKPTTIYVSLRDENNNILAEKPYQLKGDGSYEKVVYELTPNGATINGSFGISLKAPGTVDLGFAFLQPGTWGRIEGGWPIQTKFTDALKKQGITAFRYNGSMVDVGADTYLYRWKLMRGPIDERRITFRSGFNPYATHSFGFIEMLQAAEAINATAIIGMSMNESYEDIRDFVEYVNGPISSKWGALRAADGHPQPYNLKYIQVDNERGISRGYVECMKKFAKAAWEADPNMSIMTSLNIGGNGYKRGGTEQQKQEIARLRTQLTELEQAPSGKEREIRRMQQQIRQQEENLGRQYELSSELAGWFVAQGKGDKLAWDPHYSGAREFADRGDAFLNEMGINLQRELAKDYPGFKLNLHPMEENGSRCDWDRGLAHAHNWNTLQRYGDCFQMLGTANTFQPHGLQYMWDQGRIHYTPDAIWFQPSAHIDEMMMKTWKPNVVQSSSSDQSLDVTAKINDAKTEMTIYVANMSDQPQAAILNIENFRFGSRAEVQTIGNCELTEYNTYENKDNVVFKSSKASIARKNAKYVFPKYSYTVITLKK</sequence>
<evidence type="ECO:0000256" key="7">
    <source>
        <dbReference type="SAM" id="Coils"/>
    </source>
</evidence>
<dbReference type="Gene3D" id="3.20.20.80">
    <property type="entry name" value="Glycosidases"/>
    <property type="match status" value="1"/>
</dbReference>
<keyword evidence="7" id="KW-0175">Coiled coil</keyword>
<dbReference type="InterPro" id="IPR055235">
    <property type="entry name" value="ASD1_cat"/>
</dbReference>
<keyword evidence="6" id="KW-0325">Glycoprotein</keyword>
<protein>
    <recommendedName>
        <fullName evidence="3">non-reducing end alpha-L-arabinofuranosidase</fullName>
        <ecNumber evidence="3">3.2.1.55</ecNumber>
    </recommendedName>
</protein>
<dbReference type="AlphaFoldDB" id="A0A6N2UVC3"/>
<feature type="chain" id="PRO_5026895309" description="non-reducing end alpha-L-arabinofuranosidase" evidence="8">
    <location>
        <begin position="20"/>
        <end position="781"/>
    </location>
</feature>
<dbReference type="GO" id="GO:0046373">
    <property type="term" value="P:L-arabinose metabolic process"/>
    <property type="evidence" value="ECO:0007669"/>
    <property type="project" value="InterPro"/>
</dbReference>
<reference evidence="10" key="1">
    <citation type="submission" date="2019-11" db="EMBL/GenBank/DDBJ databases">
        <authorList>
            <person name="Feng L."/>
        </authorList>
    </citation>
    <scope>NUCLEOTIDE SEQUENCE</scope>
    <source>
        <strain evidence="10">BintestinalisLFYP9</strain>
    </source>
</reference>
<dbReference type="EC" id="3.2.1.55" evidence="3"/>
<dbReference type="PANTHER" id="PTHR31776:SF0">
    <property type="entry name" value="ALPHA-L-ARABINOFURANOSIDASE 1"/>
    <property type="match status" value="1"/>
</dbReference>
<dbReference type="InterPro" id="IPR051563">
    <property type="entry name" value="Glycosyl_Hydrolase_51"/>
</dbReference>
<evidence type="ECO:0000256" key="8">
    <source>
        <dbReference type="SAM" id="SignalP"/>
    </source>
</evidence>
<evidence type="ECO:0000256" key="3">
    <source>
        <dbReference type="ARBA" id="ARBA00012670"/>
    </source>
</evidence>
<dbReference type="InterPro" id="IPR013780">
    <property type="entry name" value="Glyco_hydro_b"/>
</dbReference>
<dbReference type="PANTHER" id="PTHR31776">
    <property type="entry name" value="ALPHA-L-ARABINOFURANOSIDASE 1"/>
    <property type="match status" value="1"/>
</dbReference>
<dbReference type="RefSeq" id="WP_230372608.1">
    <property type="nucleotide sequence ID" value="NZ_BAABZC010000002.1"/>
</dbReference>
<dbReference type="InterPro" id="IPR017853">
    <property type="entry name" value="GH"/>
</dbReference>
<evidence type="ECO:0000256" key="6">
    <source>
        <dbReference type="ARBA" id="ARBA00023180"/>
    </source>
</evidence>
<dbReference type="GO" id="GO:0046556">
    <property type="term" value="F:alpha-L-arabinofuranosidase activity"/>
    <property type="evidence" value="ECO:0007669"/>
    <property type="project" value="UniProtKB-EC"/>
</dbReference>
<evidence type="ECO:0000256" key="2">
    <source>
        <dbReference type="ARBA" id="ARBA00007186"/>
    </source>
</evidence>
<proteinExistence type="inferred from homology"/>
<dbReference type="InterPro" id="IPR010720">
    <property type="entry name" value="Alpha-L-AF_C"/>
</dbReference>
<gene>
    <name evidence="10" type="ORF">BILFYP9_02310</name>
</gene>
<feature type="domain" description="Alpha-L-arabinofuranosidase C-terminal" evidence="9">
    <location>
        <begin position="601"/>
        <end position="773"/>
    </location>
</feature>
<evidence type="ECO:0000259" key="9">
    <source>
        <dbReference type="SMART" id="SM00813"/>
    </source>
</evidence>
<evidence type="ECO:0000256" key="1">
    <source>
        <dbReference type="ARBA" id="ARBA00001462"/>
    </source>
</evidence>
<keyword evidence="4 8" id="KW-0732">Signal</keyword>
<dbReference type="SMART" id="SM00813">
    <property type="entry name" value="Alpha-L-AF_C"/>
    <property type="match status" value="1"/>
</dbReference>
<feature type="signal peptide" evidence="8">
    <location>
        <begin position="1"/>
        <end position="19"/>
    </location>
</feature>
<evidence type="ECO:0000256" key="5">
    <source>
        <dbReference type="ARBA" id="ARBA00022801"/>
    </source>
</evidence>
<dbReference type="SUPFAM" id="SSF51445">
    <property type="entry name" value="(Trans)glycosidases"/>
    <property type="match status" value="1"/>
</dbReference>
<accession>A0A6N2UVC3</accession>
<dbReference type="EMBL" id="CACRSU010000020">
    <property type="protein sequence ID" value="VYT22595.1"/>
    <property type="molecule type" value="Genomic_DNA"/>
</dbReference>
<comment type="catalytic activity">
    <reaction evidence="1">
        <text>Hydrolysis of terminal non-reducing alpha-L-arabinofuranoside residues in alpha-L-arabinosides.</text>
        <dbReference type="EC" id="3.2.1.55"/>
    </reaction>
</comment>
<keyword evidence="10" id="KW-0326">Glycosidase</keyword>
<feature type="coiled-coil region" evidence="7">
    <location>
        <begin position="490"/>
        <end position="538"/>
    </location>
</feature>
<evidence type="ECO:0000256" key="4">
    <source>
        <dbReference type="ARBA" id="ARBA00022729"/>
    </source>
</evidence>
<dbReference type="Gene3D" id="2.60.40.1180">
    <property type="entry name" value="Golgi alpha-mannosidase II"/>
    <property type="match status" value="1"/>
</dbReference>
<name>A0A6N2UVC3_9BACE</name>
<dbReference type="Pfam" id="PF22848">
    <property type="entry name" value="ASD1_dom"/>
    <property type="match status" value="1"/>
</dbReference>
<dbReference type="Pfam" id="PF06964">
    <property type="entry name" value="Alpha-L-AF_C"/>
    <property type="match status" value="1"/>
</dbReference>
<organism evidence="10">
    <name type="scientific">Bacteroides intestinalis</name>
    <dbReference type="NCBI Taxonomy" id="329854"/>
    <lineage>
        <taxon>Bacteria</taxon>
        <taxon>Pseudomonadati</taxon>
        <taxon>Bacteroidota</taxon>
        <taxon>Bacteroidia</taxon>
        <taxon>Bacteroidales</taxon>
        <taxon>Bacteroidaceae</taxon>
        <taxon>Bacteroides</taxon>
    </lineage>
</organism>
<comment type="similarity">
    <text evidence="2">Belongs to the glycosyl hydrolase 51 family.</text>
</comment>
<dbReference type="SUPFAM" id="SSF51011">
    <property type="entry name" value="Glycosyl hydrolase domain"/>
    <property type="match status" value="1"/>
</dbReference>
<keyword evidence="5 10" id="KW-0378">Hydrolase</keyword>